<keyword evidence="2" id="KW-0964">Secreted</keyword>
<comment type="caution">
    <text evidence="7">The sequence shown here is derived from an EMBL/GenBank/DDBJ whole genome shotgun (WGS) entry which is preliminary data.</text>
</comment>
<dbReference type="GO" id="GO:0016837">
    <property type="term" value="F:carbon-oxygen lyase activity, acting on polysaccharides"/>
    <property type="evidence" value="ECO:0007669"/>
    <property type="project" value="TreeGrafter"/>
</dbReference>
<dbReference type="EMBL" id="MHRP01000021">
    <property type="protein sequence ID" value="OHA27156.1"/>
    <property type="molecule type" value="Genomic_DNA"/>
</dbReference>
<dbReference type="InterPro" id="IPR059226">
    <property type="entry name" value="Choice_anch_Q_dom"/>
</dbReference>
<dbReference type="InterPro" id="IPR006626">
    <property type="entry name" value="PbH1"/>
</dbReference>
<feature type="compositionally biased region" description="Polar residues" evidence="4">
    <location>
        <begin position="577"/>
        <end position="590"/>
    </location>
</feature>
<dbReference type="GO" id="GO:0005576">
    <property type="term" value="C:extracellular region"/>
    <property type="evidence" value="ECO:0007669"/>
    <property type="project" value="UniProtKB-SubCell"/>
</dbReference>
<feature type="domain" description="DUF1565" evidence="6">
    <location>
        <begin position="575"/>
        <end position="612"/>
    </location>
</feature>
<organism evidence="7 8">
    <name type="scientific">Candidatus Taylorbacteria bacterium RIFCSPHIGHO2_02_FULL_45_35</name>
    <dbReference type="NCBI Taxonomy" id="1802311"/>
    <lineage>
        <taxon>Bacteria</taxon>
        <taxon>Candidatus Tayloriibacteriota</taxon>
    </lineage>
</organism>
<feature type="chain" id="PRO_5009583706" description="DUF1565 domain-containing protein" evidence="5">
    <location>
        <begin position="32"/>
        <end position="1117"/>
    </location>
</feature>
<dbReference type="SMART" id="SM00710">
    <property type="entry name" value="PbH1"/>
    <property type="match status" value="9"/>
</dbReference>
<accession>A0A1G2MTH4</accession>
<evidence type="ECO:0000256" key="1">
    <source>
        <dbReference type="ARBA" id="ARBA00004613"/>
    </source>
</evidence>
<dbReference type="Gene3D" id="2.160.20.10">
    <property type="entry name" value="Single-stranded right-handed beta-helix, Pectin lyase-like"/>
    <property type="match status" value="2"/>
</dbReference>
<dbReference type="InterPro" id="IPR052052">
    <property type="entry name" value="Polysaccharide_Lyase_9"/>
</dbReference>
<gene>
    <name evidence="7" type="ORF">A3D56_03500</name>
</gene>
<reference evidence="7 8" key="1">
    <citation type="journal article" date="2016" name="Nat. Commun.">
        <title>Thousands of microbial genomes shed light on interconnected biogeochemical processes in an aquifer system.</title>
        <authorList>
            <person name="Anantharaman K."/>
            <person name="Brown C.T."/>
            <person name="Hug L.A."/>
            <person name="Sharon I."/>
            <person name="Castelle C.J."/>
            <person name="Probst A.J."/>
            <person name="Thomas B.C."/>
            <person name="Singh A."/>
            <person name="Wilkins M.J."/>
            <person name="Karaoz U."/>
            <person name="Brodie E.L."/>
            <person name="Williams K.H."/>
            <person name="Hubbard S.S."/>
            <person name="Banfield J.F."/>
        </authorList>
    </citation>
    <scope>NUCLEOTIDE SEQUENCE [LARGE SCALE GENOMIC DNA]</scope>
</reference>
<evidence type="ECO:0000256" key="4">
    <source>
        <dbReference type="SAM" id="MobiDB-lite"/>
    </source>
</evidence>
<feature type="signal peptide" evidence="5">
    <location>
        <begin position="1"/>
        <end position="31"/>
    </location>
</feature>
<keyword evidence="3 5" id="KW-0732">Signal</keyword>
<dbReference type="Proteomes" id="UP000177943">
    <property type="component" value="Unassembled WGS sequence"/>
</dbReference>
<proteinExistence type="predicted"/>
<feature type="region of interest" description="Disordered" evidence="4">
    <location>
        <begin position="545"/>
        <end position="590"/>
    </location>
</feature>
<evidence type="ECO:0000256" key="5">
    <source>
        <dbReference type="SAM" id="SignalP"/>
    </source>
</evidence>
<dbReference type="SUPFAM" id="SSF51126">
    <property type="entry name" value="Pectin lyase-like"/>
    <property type="match status" value="2"/>
</dbReference>
<dbReference type="Pfam" id="PF07602">
    <property type="entry name" value="DUF1565"/>
    <property type="match status" value="1"/>
</dbReference>
<evidence type="ECO:0000313" key="7">
    <source>
        <dbReference type="EMBL" id="OHA27156.1"/>
    </source>
</evidence>
<dbReference type="NCBIfam" id="NF041518">
    <property type="entry name" value="choice_anch_Q"/>
    <property type="match status" value="2"/>
</dbReference>
<feature type="compositionally biased region" description="Low complexity" evidence="4">
    <location>
        <begin position="554"/>
        <end position="576"/>
    </location>
</feature>
<dbReference type="InterPro" id="IPR012334">
    <property type="entry name" value="Pectin_lyas_fold"/>
</dbReference>
<dbReference type="InterPro" id="IPR011459">
    <property type="entry name" value="DUF1565"/>
</dbReference>
<comment type="subcellular location">
    <subcellularLocation>
        <location evidence="1">Secreted</location>
    </subcellularLocation>
</comment>
<dbReference type="InterPro" id="IPR011050">
    <property type="entry name" value="Pectin_lyase_fold/virulence"/>
</dbReference>
<dbReference type="AlphaFoldDB" id="A0A1G2MTH4"/>
<evidence type="ECO:0000313" key="8">
    <source>
        <dbReference type="Proteomes" id="UP000177943"/>
    </source>
</evidence>
<evidence type="ECO:0000256" key="3">
    <source>
        <dbReference type="ARBA" id="ARBA00022729"/>
    </source>
</evidence>
<evidence type="ECO:0000256" key="2">
    <source>
        <dbReference type="ARBA" id="ARBA00022525"/>
    </source>
</evidence>
<dbReference type="PANTHER" id="PTHR40088:SF2">
    <property type="entry name" value="SECRETED SUGAR HYDROLASE"/>
    <property type="match status" value="1"/>
</dbReference>
<sequence length="1117" mass="118847">MRLVSLNKLTVFISSCVVLFVFLASNQTARAAVTYYVDYVGGSDSNIGTSPSTPWKHAPGDTRATGAAGSKALLAGDTVIFKGGVKYFVAVGSQINLNWNGTSASRITYDGNSAGTWGTGRAIFTDNYANHNGVITSVFYGSGNRTGLTFKNLEFSALGGASTLPPDNGSPVIRNAAIAIRINGSANSVLVDNSVFREIGYWFSKKPMNAEAISGVGVAVLGANGLTVTNSDFSRVNIGLEMAADSSITNLTIANNAFHDSMRWPVDLYPFSSGTTIDQVNIHHNKFYDHYQFEEGFWTGYGESPHNDSIFLRIDTPCNWGTVNIYANEFWSNQNTGVGGTASIYITGGPSANIYNNTFRGTMQTRTIYVNGGTPGPLPQVVRIQNNSFIENYQWAIELARDTALLGTIDIRNNIFYDTRTGSGNNEIFRISDSSIANSLTVDYNIYQSFNTNGSWFFWAGRASGGLSTMQSFGLEAHGMKVDPQWVNSTYGVGSQANLNDLHLKSTSPAINAGANLSSFCSSLPGLCSDKDGTARPGTGAWDIGAYEDGSSGGTTQPPSGGTQTGTGTYYVATTGNDSNAGTQASPWRSTQKAASNAVAGNTVIFAPGSYPGNVTFSNSGTSGARITFSGGTLTGAYAVNGSYITFTGQTFTGYGDPVFQYEGSNGEIKNFSYHTGQARKFVNWNGNNGLVDTGDVTGLAPATSGGGVFIATGGNNITVRKVNLHDNDNTEAFGYIWGTNIKILENTMINSDNSRYDLVHADFLQVFAYSGTAASNNVEVAGNRIINSDVQAFMMNAKNTGVPTSPNIHHWYIHNNIFANSWQSASIYVPYTEIANNIFYNWGTNNGYAFSVRDGTGSGSYSVGTNVSIYNNAFVGTTYAREIAVSADYNYRDGASLPDGTHNKTGTAGFTNIGQLDFSLTSGSILRDAGRTLTSFSNDILGNGRPQGSAWDIGAYEYGGSGGVLPPPGGGTPLLPIIPETCSAPALSPWPSTFANPCPVVNVASTISQTDPITIKIAPTQSETNLMYVSTKAYMSGINAGWSPFFIAGGTWITSPGNSYYIASPFTNPIPKGSHYIATWDWTYKGKNADGSNCFVGPESNICGKGKWRIHKITVQ</sequence>
<protein>
    <recommendedName>
        <fullName evidence="6">DUF1565 domain-containing protein</fullName>
    </recommendedName>
</protein>
<dbReference type="PANTHER" id="PTHR40088">
    <property type="entry name" value="PECTATE LYASE (EUROFUNG)"/>
    <property type="match status" value="1"/>
</dbReference>
<evidence type="ECO:0000259" key="6">
    <source>
        <dbReference type="Pfam" id="PF07602"/>
    </source>
</evidence>
<name>A0A1G2MTH4_9BACT</name>